<dbReference type="Gene3D" id="1.25.40.10">
    <property type="entry name" value="Tetratricopeptide repeat domain"/>
    <property type="match status" value="1"/>
</dbReference>
<organism evidence="1 2">
    <name type="scientific">Polarella glacialis</name>
    <name type="common">Dinoflagellate</name>
    <dbReference type="NCBI Taxonomy" id="89957"/>
    <lineage>
        <taxon>Eukaryota</taxon>
        <taxon>Sar</taxon>
        <taxon>Alveolata</taxon>
        <taxon>Dinophyceae</taxon>
        <taxon>Suessiales</taxon>
        <taxon>Suessiaceae</taxon>
        <taxon>Polarella</taxon>
    </lineage>
</organism>
<keyword evidence="2" id="KW-1185">Reference proteome</keyword>
<sequence>MHQYVEAGFWLVGPDQSDGLGVTDALRSQVLALRSKGLLKNAHAAAFEQLGQFRACGDTFGEAKTLLILAHVNHDKRGSANRERAFEWALQARQIFAERGDAKLEAEALLALVNIVMKRRGDRRQAAEETKQLVAAALPLLHSAGDLRGEGVAMHNLACAYALSAAWERAAGAAQKARAMFGEAKLRKLEAFELHCAAIWYMMDEDPREAAEAAEEAMGIYLEDSMPMIVEIFAAYKQPQVFS</sequence>
<evidence type="ECO:0008006" key="3">
    <source>
        <dbReference type="Google" id="ProtNLM"/>
    </source>
</evidence>
<dbReference type="Proteomes" id="UP000654075">
    <property type="component" value="Unassembled WGS sequence"/>
</dbReference>
<reference evidence="1" key="1">
    <citation type="submission" date="2021-02" db="EMBL/GenBank/DDBJ databases">
        <authorList>
            <person name="Dougan E. K."/>
            <person name="Rhodes N."/>
            <person name="Thang M."/>
            <person name="Chan C."/>
        </authorList>
    </citation>
    <scope>NUCLEOTIDE SEQUENCE</scope>
</reference>
<name>A0A813GE80_POLGL</name>
<proteinExistence type="predicted"/>
<dbReference type="EMBL" id="CAJNNV010027661">
    <property type="protein sequence ID" value="CAE8621175.1"/>
    <property type="molecule type" value="Genomic_DNA"/>
</dbReference>
<dbReference type="SUPFAM" id="SSF48452">
    <property type="entry name" value="TPR-like"/>
    <property type="match status" value="1"/>
</dbReference>
<evidence type="ECO:0000313" key="1">
    <source>
        <dbReference type="EMBL" id="CAE8621175.1"/>
    </source>
</evidence>
<gene>
    <name evidence="1" type="ORF">PGLA1383_LOCUS38696</name>
</gene>
<dbReference type="InterPro" id="IPR011990">
    <property type="entry name" value="TPR-like_helical_dom_sf"/>
</dbReference>
<accession>A0A813GE80</accession>
<protein>
    <recommendedName>
        <fullName evidence="3">MalT-like TPR region domain-containing protein</fullName>
    </recommendedName>
</protein>
<comment type="caution">
    <text evidence="1">The sequence shown here is derived from an EMBL/GenBank/DDBJ whole genome shotgun (WGS) entry which is preliminary data.</text>
</comment>
<evidence type="ECO:0000313" key="2">
    <source>
        <dbReference type="Proteomes" id="UP000654075"/>
    </source>
</evidence>
<dbReference type="AlphaFoldDB" id="A0A813GE80"/>